<dbReference type="Proteomes" id="UP000326565">
    <property type="component" value="Unassembled WGS sequence"/>
</dbReference>
<dbReference type="SUPFAM" id="SSF50978">
    <property type="entry name" value="WD40 repeat-like"/>
    <property type="match status" value="2"/>
</dbReference>
<dbReference type="EMBL" id="ML732378">
    <property type="protein sequence ID" value="KAB8068685.1"/>
    <property type="molecule type" value="Genomic_DNA"/>
</dbReference>
<dbReference type="InterPro" id="IPR027417">
    <property type="entry name" value="P-loop_NTPase"/>
</dbReference>
<dbReference type="PRINTS" id="PR00320">
    <property type="entry name" value="GPROTEINBRPT"/>
</dbReference>
<evidence type="ECO:0000259" key="5">
    <source>
        <dbReference type="PROSITE" id="PS50837"/>
    </source>
</evidence>
<gene>
    <name evidence="6" type="ORF">BDV29DRAFT_65019</name>
</gene>
<evidence type="ECO:0000256" key="2">
    <source>
        <dbReference type="ARBA" id="ARBA00022737"/>
    </source>
</evidence>
<feature type="repeat" description="WD" evidence="3">
    <location>
        <begin position="951"/>
        <end position="992"/>
    </location>
</feature>
<keyword evidence="1 3" id="KW-0853">WD repeat</keyword>
<protein>
    <submittedName>
        <fullName evidence="6">NACHT and WD40 domain protein</fullName>
    </submittedName>
</protein>
<dbReference type="PROSITE" id="PS00678">
    <property type="entry name" value="WD_REPEATS_1"/>
    <property type="match status" value="6"/>
</dbReference>
<keyword evidence="2" id="KW-0677">Repeat</keyword>
<dbReference type="Gene3D" id="3.40.50.300">
    <property type="entry name" value="P-loop containing nucleotide triphosphate hydrolases"/>
    <property type="match status" value="1"/>
</dbReference>
<sequence length="1297" mass="145520">MPLRRLLHKLCRDQKESKGNSPPPPPSRPSTIQTTQSIELFKPQDLWQTAYDQLDEEKRRILSTVKVTANSIDKENRTRTEVLIGEVIHLTKVQYEEFQQNGNRKFRTSSRKIINAALSFRDIVSAVVTFDPTQHAASAWAIVSLGLTMTKNHHDQQDALFESSDYLADVLAQCAFIERKFYRDGRSVDQEGLENVLVRLYRAILHYTVLVQKVRSANKGKKLLDCVSAITEHPLTELKALVEKERESLHRCIELGEYLHREEEAENILHKIDELAESMKLLVEQFSLVNLRVAEGALYDSYVNQHEDFCLPDTRTDLQHQILEWAVSDSKSIFWLNGMAGTGKSTIARTVAQSFKNQGLLGATFFFKRGEVDRGNAKYMVSTITRQLVTRYRRLVPDVLNAIKNDPNIASKFLSEQFDKLLYQPLLKLHPNQSATIVIVIDALDECDKEDDIRVILQLLFKLQKIKSVHLRVLLTSRPELPIRLGFRENENHQDLALHELPVPVIEHDIRVFLEHKLSEIQHERSLPQDWPGNDNVEKLVRMAVPLFIFAATLCRFVGDRDWLPQERLAAILQDKAATSTSDIDRTYLPVLNQLLASKSKNDSMALLQEFQDIIGVIVLLATPLSVFALARLTGISNNAISNRLNRFHAVLNVPEDPETPVRILHLSFRDFLINTEGQFHVDEKGTHGKIALYCLQTMDTQLKHNICDLASYGTQREDIDPQIINQYIKTDLQYSCCFWVYHLKESTGRMSQSKVLTFLKNRFLHWLEALALIGSISDAVEMIHTLRSSVWKSVSAELSEFLYDASRFTLQNVYITDIAPLQLYSSGLVFAPAQSIIKKTFCGEILKQIQGLPVIDGSCSLSLQTLEGHSNLVISVAFSPDGLSLASGSADGTIKFWDTTTGTHQRTLEDHSDWVNSVVFSPNGLTLASGSADGTIKLWDTTTGTHRQTLEGHLDLVYSVVFSPDGLTLASGSADNTIKLWDTTMGTHRRTLEGHSSFVYSVVFSPDGLTLVSGSYDKTIKVWDIATCTHRQTLEGHSDWINSVVFSPDGLTLASGSVDGTIKLWDTTTGTHRRTLEGHSNSVWSVAFSPDGLTLASGSADDTIKLWDTTTGTHQRTLEGYSYSVYSVTFSPNGLTLASGSYDNTIRLWDTTMGTHRRTMESHSDLVNSVVFSPDGLTLASGSADGTIKLWDTTTRTHRQTLEGHSKLVNSWPSLPMGSLWRRALTITPSSSGIQPQAHTSGHWRVIQVQSIQWLSLPMGSLWRRALTITPSSSGIQPRAHTGGHWRAIQSQSMQF</sequence>
<dbReference type="CDD" id="cd00200">
    <property type="entry name" value="WD40"/>
    <property type="match status" value="1"/>
</dbReference>
<dbReference type="PROSITE" id="PS50837">
    <property type="entry name" value="NACHT"/>
    <property type="match status" value="1"/>
</dbReference>
<dbReference type="Pfam" id="PF24883">
    <property type="entry name" value="NPHP3_N"/>
    <property type="match status" value="1"/>
</dbReference>
<keyword evidence="7" id="KW-1185">Reference proteome</keyword>
<evidence type="ECO:0000313" key="6">
    <source>
        <dbReference type="EMBL" id="KAB8068685.1"/>
    </source>
</evidence>
<dbReference type="SMART" id="SM00320">
    <property type="entry name" value="WD40"/>
    <property type="match status" value="8"/>
</dbReference>
<dbReference type="PROSITE" id="PS50082">
    <property type="entry name" value="WD_REPEATS_2"/>
    <property type="match status" value="8"/>
</dbReference>
<feature type="region of interest" description="Disordered" evidence="4">
    <location>
        <begin position="12"/>
        <end position="32"/>
    </location>
</feature>
<feature type="repeat" description="WD" evidence="3">
    <location>
        <begin position="1035"/>
        <end position="1076"/>
    </location>
</feature>
<feature type="repeat" description="WD" evidence="3">
    <location>
        <begin position="1161"/>
        <end position="1202"/>
    </location>
</feature>
<name>A0A5N5WLJ8_9EURO</name>
<dbReference type="SUPFAM" id="SSF52540">
    <property type="entry name" value="P-loop containing nucleoside triphosphate hydrolases"/>
    <property type="match status" value="1"/>
</dbReference>
<feature type="repeat" description="WD" evidence="3">
    <location>
        <begin position="993"/>
        <end position="1034"/>
    </location>
</feature>
<feature type="repeat" description="WD" evidence="3">
    <location>
        <begin position="1119"/>
        <end position="1160"/>
    </location>
</feature>
<dbReference type="InterPro" id="IPR050505">
    <property type="entry name" value="WDR55/POC1"/>
</dbReference>
<feature type="repeat" description="WD" evidence="3">
    <location>
        <begin position="909"/>
        <end position="950"/>
    </location>
</feature>
<dbReference type="OrthoDB" id="674604at2759"/>
<dbReference type="InterPro" id="IPR036322">
    <property type="entry name" value="WD40_repeat_dom_sf"/>
</dbReference>
<dbReference type="Pfam" id="PF00400">
    <property type="entry name" value="WD40"/>
    <property type="match status" value="8"/>
</dbReference>
<feature type="repeat" description="WD" evidence="3">
    <location>
        <begin position="1077"/>
        <end position="1118"/>
    </location>
</feature>
<proteinExistence type="predicted"/>
<dbReference type="InterPro" id="IPR015943">
    <property type="entry name" value="WD40/YVTN_repeat-like_dom_sf"/>
</dbReference>
<evidence type="ECO:0000256" key="1">
    <source>
        <dbReference type="ARBA" id="ARBA00022574"/>
    </source>
</evidence>
<dbReference type="PROSITE" id="PS50294">
    <property type="entry name" value="WD_REPEATS_REGION"/>
    <property type="match status" value="8"/>
</dbReference>
<reference evidence="6 7" key="1">
    <citation type="submission" date="2019-04" db="EMBL/GenBank/DDBJ databases">
        <title>Friends and foes A comparative genomics study of 23 Aspergillus species from section Flavi.</title>
        <authorList>
            <consortium name="DOE Joint Genome Institute"/>
            <person name="Kjaerbolling I."/>
            <person name="Vesth T."/>
            <person name="Frisvad J.C."/>
            <person name="Nybo J.L."/>
            <person name="Theobald S."/>
            <person name="Kildgaard S."/>
            <person name="Isbrandt T."/>
            <person name="Kuo A."/>
            <person name="Sato A."/>
            <person name="Lyhne E.K."/>
            <person name="Kogle M.E."/>
            <person name="Wiebenga A."/>
            <person name="Kun R.S."/>
            <person name="Lubbers R.J."/>
            <person name="Makela M.R."/>
            <person name="Barry K."/>
            <person name="Chovatia M."/>
            <person name="Clum A."/>
            <person name="Daum C."/>
            <person name="Haridas S."/>
            <person name="He G."/>
            <person name="LaButti K."/>
            <person name="Lipzen A."/>
            <person name="Mondo S."/>
            <person name="Riley R."/>
            <person name="Salamov A."/>
            <person name="Simmons B.A."/>
            <person name="Magnuson J.K."/>
            <person name="Henrissat B."/>
            <person name="Mortensen U.H."/>
            <person name="Larsen T.O."/>
            <person name="Devries R.P."/>
            <person name="Grigoriev I.V."/>
            <person name="Machida M."/>
            <person name="Baker S.E."/>
            <person name="Andersen M.R."/>
        </authorList>
    </citation>
    <scope>NUCLEOTIDE SEQUENCE [LARGE SCALE GENOMIC DNA]</scope>
    <source>
        <strain evidence="6 7">CBS 151.66</strain>
    </source>
</reference>
<dbReference type="InterPro" id="IPR020472">
    <property type="entry name" value="WD40_PAC1"/>
</dbReference>
<dbReference type="PANTHER" id="PTHR44019">
    <property type="entry name" value="WD REPEAT-CONTAINING PROTEIN 55"/>
    <property type="match status" value="1"/>
</dbReference>
<dbReference type="InterPro" id="IPR019775">
    <property type="entry name" value="WD40_repeat_CS"/>
</dbReference>
<accession>A0A5N5WLJ8</accession>
<dbReference type="InterPro" id="IPR056884">
    <property type="entry name" value="NPHP3-like_N"/>
</dbReference>
<evidence type="ECO:0000256" key="3">
    <source>
        <dbReference type="PROSITE-ProRule" id="PRU00221"/>
    </source>
</evidence>
<feature type="domain" description="NACHT" evidence="5">
    <location>
        <begin position="332"/>
        <end position="479"/>
    </location>
</feature>
<evidence type="ECO:0000256" key="4">
    <source>
        <dbReference type="SAM" id="MobiDB-lite"/>
    </source>
</evidence>
<dbReference type="PANTHER" id="PTHR44019:SF8">
    <property type="entry name" value="POC1 CENTRIOLAR PROTEIN HOMOLOG"/>
    <property type="match status" value="1"/>
</dbReference>
<evidence type="ECO:0000313" key="7">
    <source>
        <dbReference type="Proteomes" id="UP000326565"/>
    </source>
</evidence>
<dbReference type="InterPro" id="IPR007111">
    <property type="entry name" value="NACHT_NTPase"/>
</dbReference>
<dbReference type="InterPro" id="IPR001680">
    <property type="entry name" value="WD40_rpt"/>
</dbReference>
<feature type="repeat" description="WD" evidence="3">
    <location>
        <begin position="867"/>
        <end position="908"/>
    </location>
</feature>
<organism evidence="6 7">
    <name type="scientific">Aspergillus leporis</name>
    <dbReference type="NCBI Taxonomy" id="41062"/>
    <lineage>
        <taxon>Eukaryota</taxon>
        <taxon>Fungi</taxon>
        <taxon>Dikarya</taxon>
        <taxon>Ascomycota</taxon>
        <taxon>Pezizomycotina</taxon>
        <taxon>Eurotiomycetes</taxon>
        <taxon>Eurotiomycetidae</taxon>
        <taxon>Eurotiales</taxon>
        <taxon>Aspergillaceae</taxon>
        <taxon>Aspergillus</taxon>
        <taxon>Aspergillus subgen. Circumdati</taxon>
    </lineage>
</organism>
<dbReference type="Gene3D" id="2.130.10.10">
    <property type="entry name" value="YVTN repeat-like/Quinoprotein amine dehydrogenase"/>
    <property type="match status" value="4"/>
</dbReference>